<dbReference type="RefSeq" id="WP_136063591.1">
    <property type="nucleotide sequence ID" value="NZ_CAAHFH010000002.1"/>
</dbReference>
<evidence type="ECO:0000313" key="1">
    <source>
        <dbReference type="EMBL" id="VGO22192.1"/>
    </source>
</evidence>
<name>A0A6C2UPH7_9BACT</name>
<sequence>MTVSKVTLNGKIGGSSIAAAWIRALNDPGIVREKAGFLFKASLDGDHLMLAAVPCLINGARSHHYDQHLEKEDAFTLLGAVNAGGVFTIMVKPDSNEQITAHAAEFIDVYRQFAALLLNQGYAGEGLLDEVTQGVLQAFGLNPLPSTLSELAMQ</sequence>
<reference evidence="1 2" key="1">
    <citation type="submission" date="2019-04" db="EMBL/GenBank/DDBJ databases">
        <authorList>
            <person name="Van Vliet M D."/>
        </authorList>
    </citation>
    <scope>NUCLEOTIDE SEQUENCE [LARGE SCALE GENOMIC DNA]</scope>
    <source>
        <strain evidence="1 2">F21</strain>
    </source>
</reference>
<evidence type="ECO:0000313" key="2">
    <source>
        <dbReference type="Proteomes" id="UP000346198"/>
    </source>
</evidence>
<keyword evidence="2" id="KW-1185">Reference proteome</keyword>
<dbReference type="Proteomes" id="UP000346198">
    <property type="component" value="Unassembled WGS sequence"/>
</dbReference>
<proteinExistence type="predicted"/>
<accession>A0A6C2UPH7</accession>
<dbReference type="EMBL" id="CAAHFH010000002">
    <property type="protein sequence ID" value="VGO22192.1"/>
    <property type="molecule type" value="Genomic_DNA"/>
</dbReference>
<protein>
    <submittedName>
        <fullName evidence="1">Uncharacterized protein</fullName>
    </submittedName>
</protein>
<gene>
    <name evidence="1" type="ORF">SCARR_04274</name>
</gene>
<dbReference type="AlphaFoldDB" id="A0A6C2UPH7"/>
<organism evidence="1 2">
    <name type="scientific">Pontiella sulfatireligans</name>
    <dbReference type="NCBI Taxonomy" id="2750658"/>
    <lineage>
        <taxon>Bacteria</taxon>
        <taxon>Pseudomonadati</taxon>
        <taxon>Kiritimatiellota</taxon>
        <taxon>Kiritimatiellia</taxon>
        <taxon>Kiritimatiellales</taxon>
        <taxon>Pontiellaceae</taxon>
        <taxon>Pontiella</taxon>
    </lineage>
</organism>